<evidence type="ECO:0000256" key="6">
    <source>
        <dbReference type="ARBA" id="ARBA00023242"/>
    </source>
</evidence>
<dbReference type="GO" id="GO:0005634">
    <property type="term" value="C:nucleus"/>
    <property type="evidence" value="ECO:0007669"/>
    <property type="project" value="UniProtKB-SubCell"/>
</dbReference>
<dbReference type="SUPFAM" id="SSF47459">
    <property type="entry name" value="HLH, helix-loop-helix DNA-binding domain"/>
    <property type="match status" value="1"/>
</dbReference>
<keyword evidence="3" id="KW-0805">Transcription regulation</keyword>
<dbReference type="OrthoDB" id="1886792at2759"/>
<keyword evidence="6" id="KW-0539">Nucleus</keyword>
<evidence type="ECO:0000313" key="10">
    <source>
        <dbReference type="Proteomes" id="UP000626092"/>
    </source>
</evidence>
<feature type="region of interest" description="Disordered" evidence="7">
    <location>
        <begin position="101"/>
        <end position="140"/>
    </location>
</feature>
<sequence>MERDTSGTQLGHIMGDFNPLLGLMDETNFLQFIDIIRGESSDPIAKFCPNFDCEHIGGCLVDNQFESSTRLNPFDHFHTDQSVSNPDSDLIINTVLQLATDADEEENDNHEESSTTTTTTPPTKRKGGDRSRTLVSERRRRGRMKEKLYALRALVPNITKMDKASIVGDALLYLQDLQTQAEKLRSEIAGLESSLGGREKNQRGIVGNQKNTQFTNTNHPICKNIFQLDMFQVEERGFYARVECNRGRGVAPSLYRAIESLTRLNVLSSNLGTRAERFILTFNLKVEEWEPDTNLQKLKLGLTEALLKQGFVFQTQASA</sequence>
<dbReference type="InterPro" id="IPR011598">
    <property type="entry name" value="bHLH_dom"/>
</dbReference>
<keyword evidence="4" id="KW-0238">DNA-binding</keyword>
<comment type="caution">
    <text evidence="9">The sequence shown here is derived from an EMBL/GenBank/DDBJ whole genome shotgun (WGS) entry which is preliminary data.</text>
</comment>
<gene>
    <name evidence="9" type="ORF">RHSIM_Rhsim13G0100400</name>
</gene>
<dbReference type="Pfam" id="PF00010">
    <property type="entry name" value="HLH"/>
    <property type="match status" value="1"/>
</dbReference>
<dbReference type="SMART" id="SM00353">
    <property type="entry name" value="HLH"/>
    <property type="match status" value="1"/>
</dbReference>
<evidence type="ECO:0000256" key="4">
    <source>
        <dbReference type="ARBA" id="ARBA00023125"/>
    </source>
</evidence>
<dbReference type="InterPro" id="IPR036638">
    <property type="entry name" value="HLH_DNA-bd_sf"/>
</dbReference>
<dbReference type="PANTHER" id="PTHR31945:SF17">
    <property type="entry name" value="TRANSCRIPTION FACTOR FER-LIKE IRON DEFICIENCY-INDUCED TRANSCRIPTION FACTOR"/>
    <property type="match status" value="1"/>
</dbReference>
<evidence type="ECO:0000256" key="2">
    <source>
        <dbReference type="ARBA" id="ARBA00011738"/>
    </source>
</evidence>
<accession>A0A834G532</accession>
<organism evidence="9 10">
    <name type="scientific">Rhododendron simsii</name>
    <name type="common">Sims's rhododendron</name>
    <dbReference type="NCBI Taxonomy" id="118357"/>
    <lineage>
        <taxon>Eukaryota</taxon>
        <taxon>Viridiplantae</taxon>
        <taxon>Streptophyta</taxon>
        <taxon>Embryophyta</taxon>
        <taxon>Tracheophyta</taxon>
        <taxon>Spermatophyta</taxon>
        <taxon>Magnoliopsida</taxon>
        <taxon>eudicotyledons</taxon>
        <taxon>Gunneridae</taxon>
        <taxon>Pentapetalae</taxon>
        <taxon>asterids</taxon>
        <taxon>Ericales</taxon>
        <taxon>Ericaceae</taxon>
        <taxon>Ericoideae</taxon>
        <taxon>Rhodoreae</taxon>
        <taxon>Rhododendron</taxon>
    </lineage>
</organism>
<evidence type="ECO:0000256" key="5">
    <source>
        <dbReference type="ARBA" id="ARBA00023163"/>
    </source>
</evidence>
<dbReference type="Proteomes" id="UP000626092">
    <property type="component" value="Unassembled WGS sequence"/>
</dbReference>
<feature type="compositionally biased region" description="Basic and acidic residues" evidence="7">
    <location>
        <begin position="126"/>
        <end position="137"/>
    </location>
</feature>
<reference evidence="9" key="1">
    <citation type="submission" date="2019-11" db="EMBL/GenBank/DDBJ databases">
        <authorList>
            <person name="Liu Y."/>
            <person name="Hou J."/>
            <person name="Li T.-Q."/>
            <person name="Guan C.-H."/>
            <person name="Wu X."/>
            <person name="Wu H.-Z."/>
            <person name="Ling F."/>
            <person name="Zhang R."/>
            <person name="Shi X.-G."/>
            <person name="Ren J.-P."/>
            <person name="Chen E.-F."/>
            <person name="Sun J.-M."/>
        </authorList>
    </citation>
    <scope>NUCLEOTIDE SEQUENCE</scope>
    <source>
        <strain evidence="9">Adult_tree_wgs_1</strain>
        <tissue evidence="9">Leaves</tissue>
    </source>
</reference>
<dbReference type="GO" id="GO:0003700">
    <property type="term" value="F:DNA-binding transcription factor activity"/>
    <property type="evidence" value="ECO:0007669"/>
    <property type="project" value="TreeGrafter"/>
</dbReference>
<comment type="subcellular location">
    <subcellularLocation>
        <location evidence="1">Nucleus</location>
    </subcellularLocation>
</comment>
<proteinExistence type="predicted"/>
<dbReference type="EMBL" id="WJXA01000013">
    <property type="protein sequence ID" value="KAF7119793.1"/>
    <property type="molecule type" value="Genomic_DNA"/>
</dbReference>
<keyword evidence="5" id="KW-0804">Transcription</keyword>
<name>A0A834G532_RHOSS</name>
<dbReference type="FunFam" id="4.10.280.10:FF:000096">
    <property type="entry name" value="Basic helix-loop-helix (BHLH) DNA-binding superfamily protein"/>
    <property type="match status" value="1"/>
</dbReference>
<dbReference type="InterPro" id="IPR051358">
    <property type="entry name" value="TF_AMS/ICE1/BHLH6-like"/>
</dbReference>
<evidence type="ECO:0000256" key="1">
    <source>
        <dbReference type="ARBA" id="ARBA00004123"/>
    </source>
</evidence>
<dbReference type="GO" id="GO:0043565">
    <property type="term" value="F:sequence-specific DNA binding"/>
    <property type="evidence" value="ECO:0007669"/>
    <property type="project" value="TreeGrafter"/>
</dbReference>
<feature type="domain" description="BHLH" evidence="8">
    <location>
        <begin position="128"/>
        <end position="177"/>
    </location>
</feature>
<comment type="subunit">
    <text evidence="2">Homodimer.</text>
</comment>
<keyword evidence="10" id="KW-1185">Reference proteome</keyword>
<evidence type="ECO:0000256" key="3">
    <source>
        <dbReference type="ARBA" id="ARBA00023015"/>
    </source>
</evidence>
<protein>
    <recommendedName>
        <fullName evidence="8">BHLH domain-containing protein</fullName>
    </recommendedName>
</protein>
<dbReference type="PROSITE" id="PS50888">
    <property type="entry name" value="BHLH"/>
    <property type="match status" value="1"/>
</dbReference>
<evidence type="ECO:0000259" key="8">
    <source>
        <dbReference type="PROSITE" id="PS50888"/>
    </source>
</evidence>
<dbReference type="PANTHER" id="PTHR31945">
    <property type="entry name" value="TRANSCRIPTION FACTOR SCREAM2-RELATED"/>
    <property type="match status" value="1"/>
</dbReference>
<evidence type="ECO:0000256" key="7">
    <source>
        <dbReference type="SAM" id="MobiDB-lite"/>
    </source>
</evidence>
<dbReference type="Gene3D" id="4.10.280.10">
    <property type="entry name" value="Helix-loop-helix DNA-binding domain"/>
    <property type="match status" value="1"/>
</dbReference>
<evidence type="ECO:0000313" key="9">
    <source>
        <dbReference type="EMBL" id="KAF7119793.1"/>
    </source>
</evidence>
<dbReference type="AlphaFoldDB" id="A0A834G532"/>
<dbReference type="GO" id="GO:0046983">
    <property type="term" value="F:protein dimerization activity"/>
    <property type="evidence" value="ECO:0007669"/>
    <property type="project" value="InterPro"/>
</dbReference>